<evidence type="ECO:0000313" key="1">
    <source>
        <dbReference type="EMBL" id="CAD6197076.1"/>
    </source>
</evidence>
<gene>
    <name evidence="1" type="ORF">CAUJ_LOCUS12986</name>
</gene>
<sequence length="194" mass="21691">MRTHSHALLFIVPTEFSCSRVAPPRFDCSNPPKMCFPTEPPAKNDTGDMGFDAAMLKNVLEQFVDEIAEESSDLIADRPRFAHAVVVLTDDEGELCQASCIRQLDVIVHETTNAFVDSEWEDEEIQRALRSLSESRELLGTPRQSLFVDDNANPSVTSSVKEVTTSVSTSRATRIERNFDFPSMSRVRTTPSHN</sequence>
<organism evidence="1 2">
    <name type="scientific">Caenorhabditis auriculariae</name>
    <dbReference type="NCBI Taxonomy" id="2777116"/>
    <lineage>
        <taxon>Eukaryota</taxon>
        <taxon>Metazoa</taxon>
        <taxon>Ecdysozoa</taxon>
        <taxon>Nematoda</taxon>
        <taxon>Chromadorea</taxon>
        <taxon>Rhabditida</taxon>
        <taxon>Rhabditina</taxon>
        <taxon>Rhabditomorpha</taxon>
        <taxon>Rhabditoidea</taxon>
        <taxon>Rhabditidae</taxon>
        <taxon>Peloderinae</taxon>
        <taxon>Caenorhabditis</taxon>
    </lineage>
</organism>
<proteinExistence type="predicted"/>
<accession>A0A8S1HNY9</accession>
<dbReference type="EMBL" id="CAJGYM010000085">
    <property type="protein sequence ID" value="CAD6197076.1"/>
    <property type="molecule type" value="Genomic_DNA"/>
</dbReference>
<name>A0A8S1HNY9_9PELO</name>
<reference evidence="1" key="1">
    <citation type="submission" date="2020-10" db="EMBL/GenBank/DDBJ databases">
        <authorList>
            <person name="Kikuchi T."/>
        </authorList>
    </citation>
    <scope>NUCLEOTIDE SEQUENCE</scope>
    <source>
        <strain evidence="1">NKZ352</strain>
    </source>
</reference>
<dbReference type="AlphaFoldDB" id="A0A8S1HNY9"/>
<evidence type="ECO:0000313" key="2">
    <source>
        <dbReference type="Proteomes" id="UP000835052"/>
    </source>
</evidence>
<protein>
    <submittedName>
        <fullName evidence="1">Uncharacterized protein</fullName>
    </submittedName>
</protein>
<dbReference type="OrthoDB" id="5808339at2759"/>
<comment type="caution">
    <text evidence="1">The sequence shown here is derived from an EMBL/GenBank/DDBJ whole genome shotgun (WGS) entry which is preliminary data.</text>
</comment>
<keyword evidence="2" id="KW-1185">Reference proteome</keyword>
<dbReference type="Proteomes" id="UP000835052">
    <property type="component" value="Unassembled WGS sequence"/>
</dbReference>